<proteinExistence type="predicted"/>
<feature type="region of interest" description="Disordered" evidence="1">
    <location>
        <begin position="77"/>
        <end position="98"/>
    </location>
</feature>
<evidence type="ECO:0000256" key="1">
    <source>
        <dbReference type="SAM" id="MobiDB-lite"/>
    </source>
</evidence>
<organism evidence="2">
    <name type="scientific">Vibrio vulnificus</name>
    <dbReference type="NCBI Taxonomy" id="672"/>
    <lineage>
        <taxon>Bacteria</taxon>
        <taxon>Pseudomonadati</taxon>
        <taxon>Pseudomonadota</taxon>
        <taxon>Gammaproteobacteria</taxon>
        <taxon>Vibrionales</taxon>
        <taxon>Vibrionaceae</taxon>
        <taxon>Vibrio</taxon>
    </lineage>
</organism>
<sequence length="98" mass="11057">MNSNTTNITDELNEYISVLSDINTSELSDEEKLIVLESVQGVEESLESLSRANEINLELKESFNLKTVAELKENISSEVKLSKQQSLKSENRPTLQKQ</sequence>
<dbReference type="EMBL" id="DACRBY010000032">
    <property type="protein sequence ID" value="HAS8542148.1"/>
    <property type="molecule type" value="Genomic_DNA"/>
</dbReference>
<reference evidence="2" key="2">
    <citation type="submission" date="2019-01" db="EMBL/GenBank/DDBJ databases">
        <authorList>
            <consortium name="NCBI Pathogen Detection Project"/>
        </authorList>
    </citation>
    <scope>NUCLEOTIDE SEQUENCE</scope>
    <source>
        <strain evidence="2">BCW_3452</strain>
    </source>
</reference>
<name>A0A8H9N3J7_VIBVL</name>
<evidence type="ECO:0000313" key="2">
    <source>
        <dbReference type="EMBL" id="HAS8542148.1"/>
    </source>
</evidence>
<dbReference type="AlphaFoldDB" id="A0A8H9N3J7"/>
<accession>A0A8H9N3J7</accession>
<comment type="caution">
    <text evidence="2">The sequence shown here is derived from an EMBL/GenBank/DDBJ whole genome shotgun (WGS) entry which is preliminary data.</text>
</comment>
<protein>
    <submittedName>
        <fullName evidence="2">Uncharacterized protein</fullName>
    </submittedName>
</protein>
<dbReference type="Proteomes" id="UP000863257">
    <property type="component" value="Unassembled WGS sequence"/>
</dbReference>
<reference evidence="2" key="1">
    <citation type="journal article" date="2018" name="Genome Biol.">
        <title>SKESA: strategic k-mer extension for scrupulous assemblies.</title>
        <authorList>
            <person name="Souvorov A."/>
            <person name="Agarwala R."/>
            <person name="Lipman D.J."/>
        </authorList>
    </citation>
    <scope>NUCLEOTIDE SEQUENCE</scope>
    <source>
        <strain evidence="2">BCW_3452</strain>
    </source>
</reference>
<gene>
    <name evidence="2" type="ORF">I7730_20375</name>
</gene>